<dbReference type="Gene3D" id="1.20.120.340">
    <property type="entry name" value="Flagellar protein FliS"/>
    <property type="match status" value="1"/>
</dbReference>
<comment type="similarity">
    <text evidence="2 6">Belongs to the FliS family.</text>
</comment>
<gene>
    <name evidence="7" type="ORF">OSSY52_06870</name>
</gene>
<keyword evidence="4 6" id="KW-1005">Bacterial flagellum biogenesis</keyword>
<evidence type="ECO:0000256" key="1">
    <source>
        <dbReference type="ARBA" id="ARBA00004514"/>
    </source>
</evidence>
<dbReference type="PANTHER" id="PTHR34773">
    <property type="entry name" value="FLAGELLAR SECRETION CHAPERONE FLIS"/>
    <property type="match status" value="1"/>
</dbReference>
<keyword evidence="7" id="KW-0282">Flagellum</keyword>
<dbReference type="PIRSF" id="PIRSF039090">
    <property type="entry name" value="Flis"/>
    <property type="match status" value="1"/>
</dbReference>
<reference evidence="7 8" key="1">
    <citation type="submission" date="2018-06" db="EMBL/GenBank/DDBJ databases">
        <title>Genome sequencing of Oceanotoga sp. sy52.</title>
        <authorList>
            <person name="Mori K."/>
        </authorList>
    </citation>
    <scope>NUCLEOTIDE SEQUENCE [LARGE SCALE GENOMIC DNA]</scope>
    <source>
        <strain evidence="8">sy52</strain>
    </source>
</reference>
<name>A0A7G1G5I5_9BACT</name>
<evidence type="ECO:0000256" key="2">
    <source>
        <dbReference type="ARBA" id="ARBA00008787"/>
    </source>
</evidence>
<evidence type="ECO:0000256" key="5">
    <source>
        <dbReference type="ARBA" id="ARBA00023186"/>
    </source>
</evidence>
<dbReference type="InterPro" id="IPR036584">
    <property type="entry name" value="FliS_sf"/>
</dbReference>
<dbReference type="GO" id="GO:0044780">
    <property type="term" value="P:bacterial-type flagellum assembly"/>
    <property type="evidence" value="ECO:0007669"/>
    <property type="project" value="InterPro"/>
</dbReference>
<dbReference type="EMBL" id="AP018712">
    <property type="protein sequence ID" value="BBE30546.1"/>
    <property type="molecule type" value="Genomic_DNA"/>
</dbReference>
<proteinExistence type="inferred from homology"/>
<keyword evidence="8" id="KW-1185">Reference proteome</keyword>
<dbReference type="KEGG" id="ocy:OSSY52_06870"/>
<protein>
    <recommendedName>
        <fullName evidence="6">Flagellar secretion chaperone FliS</fullName>
    </recommendedName>
</protein>
<dbReference type="PANTHER" id="PTHR34773:SF1">
    <property type="entry name" value="FLAGELLAR SECRETION CHAPERONE FLIS"/>
    <property type="match status" value="1"/>
</dbReference>
<keyword evidence="7" id="KW-0969">Cilium</keyword>
<dbReference type="InParanoid" id="A0A7G1G5I5"/>
<dbReference type="AlphaFoldDB" id="A0A7G1G5I5"/>
<evidence type="ECO:0000313" key="7">
    <source>
        <dbReference type="EMBL" id="BBE30546.1"/>
    </source>
</evidence>
<evidence type="ECO:0000256" key="3">
    <source>
        <dbReference type="ARBA" id="ARBA00022490"/>
    </source>
</evidence>
<evidence type="ECO:0000256" key="4">
    <source>
        <dbReference type="ARBA" id="ARBA00022795"/>
    </source>
</evidence>
<dbReference type="SUPFAM" id="SSF101116">
    <property type="entry name" value="Flagellar export chaperone FliS"/>
    <property type="match status" value="1"/>
</dbReference>
<evidence type="ECO:0000256" key="6">
    <source>
        <dbReference type="PIRNR" id="PIRNR039090"/>
    </source>
</evidence>
<keyword evidence="7" id="KW-0966">Cell projection</keyword>
<organism evidence="7 8">
    <name type="scientific">Tepiditoga spiralis</name>
    <dbReference type="NCBI Taxonomy" id="2108365"/>
    <lineage>
        <taxon>Bacteria</taxon>
        <taxon>Thermotogati</taxon>
        <taxon>Thermotogota</taxon>
        <taxon>Thermotogae</taxon>
        <taxon>Petrotogales</taxon>
        <taxon>Petrotogaceae</taxon>
        <taxon>Tepiditoga</taxon>
    </lineage>
</organism>
<dbReference type="InterPro" id="IPR003713">
    <property type="entry name" value="FliS"/>
</dbReference>
<comment type="subcellular location">
    <subcellularLocation>
        <location evidence="1 6">Cytoplasm</location>
        <location evidence="1 6">Cytosol</location>
    </subcellularLocation>
</comment>
<keyword evidence="3 6" id="KW-0963">Cytoplasm</keyword>
<dbReference type="GO" id="GO:0005829">
    <property type="term" value="C:cytosol"/>
    <property type="evidence" value="ECO:0007669"/>
    <property type="project" value="UniProtKB-SubCell"/>
</dbReference>
<evidence type="ECO:0000313" key="8">
    <source>
        <dbReference type="Proteomes" id="UP000516361"/>
    </source>
</evidence>
<dbReference type="CDD" id="cd16098">
    <property type="entry name" value="FliS"/>
    <property type="match status" value="1"/>
</dbReference>
<accession>A0A7G1G5I5</accession>
<dbReference type="FunCoup" id="A0A7G1G5I5">
    <property type="interactions" value="60"/>
</dbReference>
<dbReference type="NCBIfam" id="TIGR00208">
    <property type="entry name" value="fliS"/>
    <property type="match status" value="1"/>
</dbReference>
<keyword evidence="5" id="KW-0143">Chaperone</keyword>
<sequence>MYNQNNNTYFENTVRTATPAKLVEMLYSNAVERLEKSKTMIKEKNFTEANKQIIRVEDIINELNVSLDMEVGGEVSKNLRSLYNYMYRRLLEANVKKDIEIIEEVQGLIKDLLDTWKEAMKKSVNTLKEMSANTNKSKFDIQT</sequence>
<dbReference type="Pfam" id="PF02561">
    <property type="entry name" value="FliS"/>
    <property type="match status" value="1"/>
</dbReference>
<dbReference type="GO" id="GO:0071973">
    <property type="term" value="P:bacterial-type flagellum-dependent cell motility"/>
    <property type="evidence" value="ECO:0007669"/>
    <property type="project" value="TreeGrafter"/>
</dbReference>
<dbReference type="Proteomes" id="UP000516361">
    <property type="component" value="Chromosome"/>
</dbReference>
<dbReference type="RefSeq" id="WP_190615629.1">
    <property type="nucleotide sequence ID" value="NZ_AP018712.1"/>
</dbReference>